<dbReference type="Gene3D" id="3.10.20.90">
    <property type="entry name" value="Phosphatidylinositol 3-kinase Catalytic Subunit, Chain A, domain 1"/>
    <property type="match status" value="1"/>
</dbReference>
<gene>
    <name evidence="9" type="ORF">BN2614_LOCUS1</name>
</gene>
<dbReference type="GO" id="GO:0005634">
    <property type="term" value="C:nucleus"/>
    <property type="evidence" value="ECO:0007669"/>
    <property type="project" value="UniProtKB-SubCell"/>
</dbReference>
<evidence type="ECO:0000256" key="1">
    <source>
        <dbReference type="ARBA" id="ARBA00004123"/>
    </source>
</evidence>
<name>A0A9X9Q614_GULGU</name>
<dbReference type="InterPro" id="IPR000626">
    <property type="entry name" value="Ubiquitin-like_dom"/>
</dbReference>
<dbReference type="SMART" id="SM00213">
    <property type="entry name" value="UBQ"/>
    <property type="match status" value="1"/>
</dbReference>
<keyword evidence="3" id="KW-1017">Isopeptide bond</keyword>
<dbReference type="InterPro" id="IPR046332">
    <property type="entry name" value="SUMO1_Ubl"/>
</dbReference>
<evidence type="ECO:0000313" key="10">
    <source>
        <dbReference type="Proteomes" id="UP000269945"/>
    </source>
</evidence>
<evidence type="ECO:0000256" key="3">
    <source>
        <dbReference type="ARBA" id="ARBA00022499"/>
    </source>
</evidence>
<evidence type="ECO:0000256" key="2">
    <source>
        <dbReference type="ARBA" id="ARBA00009185"/>
    </source>
</evidence>
<protein>
    <recommendedName>
        <fullName evidence="6">Small ubiquitin-related modifier</fullName>
        <shortName evidence="6">SUMO</shortName>
    </recommendedName>
</protein>
<keyword evidence="5 6" id="KW-0539">Nucleus</keyword>
<proteinExistence type="inferred from homology"/>
<dbReference type="InterPro" id="IPR029071">
    <property type="entry name" value="Ubiquitin-like_domsf"/>
</dbReference>
<dbReference type="FunFam" id="3.10.20.90:FF:000239">
    <property type="entry name" value="Small ubiquitin-related modifier 1"/>
    <property type="match status" value="1"/>
</dbReference>
<reference evidence="9 10" key="1">
    <citation type="submission" date="2018-10" db="EMBL/GenBank/DDBJ databases">
        <authorList>
            <person name="Ekblom R."/>
            <person name="Jareborg N."/>
        </authorList>
    </citation>
    <scope>NUCLEOTIDE SEQUENCE [LARGE SCALE GENOMIC DNA]</scope>
    <source>
        <tissue evidence="9">Muscle</tissue>
    </source>
</reference>
<keyword evidence="10" id="KW-1185">Reference proteome</keyword>
<comment type="similarity">
    <text evidence="2 6">Belongs to the ubiquitin family. SUMO subfamily.</text>
</comment>
<comment type="subcellular location">
    <subcellularLocation>
        <location evidence="1 6">Nucleus</location>
    </subcellularLocation>
</comment>
<evidence type="ECO:0000313" key="9">
    <source>
        <dbReference type="EMBL" id="VCX31290.1"/>
    </source>
</evidence>
<feature type="domain" description="Ubiquitin-like" evidence="8">
    <location>
        <begin position="20"/>
        <end position="97"/>
    </location>
</feature>
<feature type="region of interest" description="Disordered" evidence="7">
    <location>
        <begin position="1"/>
        <end position="20"/>
    </location>
</feature>
<keyword evidence="4 6" id="KW-0833">Ubl conjugation pathway</keyword>
<dbReference type="PROSITE" id="PS50053">
    <property type="entry name" value="UBIQUITIN_2"/>
    <property type="match status" value="1"/>
</dbReference>
<dbReference type="PANTHER" id="PTHR10562">
    <property type="entry name" value="SMALL UBIQUITIN-RELATED MODIFIER"/>
    <property type="match status" value="1"/>
</dbReference>
<dbReference type="CDD" id="cd16114">
    <property type="entry name" value="Ubl_SUMO1"/>
    <property type="match status" value="1"/>
</dbReference>
<accession>A0A9X9Q614</accession>
<dbReference type="AlphaFoldDB" id="A0A9X9Q614"/>
<organism evidence="9 10">
    <name type="scientific">Gulo gulo</name>
    <name type="common">Wolverine</name>
    <name type="synonym">Gluton</name>
    <dbReference type="NCBI Taxonomy" id="48420"/>
    <lineage>
        <taxon>Eukaryota</taxon>
        <taxon>Metazoa</taxon>
        <taxon>Chordata</taxon>
        <taxon>Craniata</taxon>
        <taxon>Vertebrata</taxon>
        <taxon>Euteleostomi</taxon>
        <taxon>Mammalia</taxon>
        <taxon>Eutheria</taxon>
        <taxon>Laurasiatheria</taxon>
        <taxon>Carnivora</taxon>
        <taxon>Caniformia</taxon>
        <taxon>Musteloidea</taxon>
        <taxon>Mustelidae</taxon>
        <taxon>Guloninae</taxon>
        <taxon>Gulo</taxon>
    </lineage>
</organism>
<sequence>MDYDQEANPSNEDVGRKKPEHIKLRVIRQDSSEVHFKVKMTTHLKKLKKSYCQRQGVPMYSLRFLFDGQRIADNHTAKELGMEEDDVIEVYQEQTGGHSVI</sequence>
<dbReference type="SUPFAM" id="SSF54236">
    <property type="entry name" value="Ubiquitin-like"/>
    <property type="match status" value="1"/>
</dbReference>
<evidence type="ECO:0000256" key="6">
    <source>
        <dbReference type="RuleBase" id="RU361190"/>
    </source>
</evidence>
<evidence type="ECO:0000256" key="5">
    <source>
        <dbReference type="ARBA" id="ARBA00023242"/>
    </source>
</evidence>
<evidence type="ECO:0000256" key="4">
    <source>
        <dbReference type="ARBA" id="ARBA00022786"/>
    </source>
</evidence>
<dbReference type="Proteomes" id="UP000269945">
    <property type="component" value="Unassembled WGS sequence"/>
</dbReference>
<comment type="caution">
    <text evidence="9">The sequence shown here is derived from an EMBL/GenBank/DDBJ whole genome shotgun (WGS) entry which is preliminary data.</text>
</comment>
<evidence type="ECO:0000256" key="7">
    <source>
        <dbReference type="SAM" id="MobiDB-lite"/>
    </source>
</evidence>
<dbReference type="Pfam" id="PF11976">
    <property type="entry name" value="Rad60-SLD"/>
    <property type="match status" value="1"/>
</dbReference>
<dbReference type="InterPro" id="IPR022617">
    <property type="entry name" value="Rad60/SUMO-like_dom"/>
</dbReference>
<evidence type="ECO:0000259" key="8">
    <source>
        <dbReference type="PROSITE" id="PS50053"/>
    </source>
</evidence>
<dbReference type="EMBL" id="CYRY02040791">
    <property type="protein sequence ID" value="VCX31290.1"/>
    <property type="molecule type" value="Genomic_DNA"/>
</dbReference>